<evidence type="ECO:0000313" key="1">
    <source>
        <dbReference type="EMBL" id="TGY90873.1"/>
    </source>
</evidence>
<accession>A0AC61RPJ2</accession>
<comment type="caution">
    <text evidence="1">The sequence shown here is derived from an EMBL/GenBank/DDBJ whole genome shotgun (WGS) entry which is preliminary data.</text>
</comment>
<reference evidence="1" key="1">
    <citation type="submission" date="2019-04" db="EMBL/GenBank/DDBJ databases">
        <title>Microbes associate with the intestines of laboratory mice.</title>
        <authorList>
            <person name="Navarre W."/>
            <person name="Wong E."/>
            <person name="Huang K."/>
            <person name="Tropini C."/>
            <person name="Ng K."/>
            <person name="Yu B."/>
        </authorList>
    </citation>
    <scope>NUCLEOTIDE SEQUENCE</scope>
    <source>
        <strain evidence="1">NM01_1-7b</strain>
    </source>
</reference>
<proteinExistence type="predicted"/>
<protein>
    <submittedName>
        <fullName evidence="1">DNA adenine methylase</fullName>
    </submittedName>
</protein>
<dbReference type="Proteomes" id="UP000304953">
    <property type="component" value="Unassembled WGS sequence"/>
</dbReference>
<organism evidence="1 2">
    <name type="scientific">Petralouisia muris</name>
    <dbReference type="NCBI Taxonomy" id="3032872"/>
    <lineage>
        <taxon>Bacteria</taxon>
        <taxon>Bacillati</taxon>
        <taxon>Bacillota</taxon>
        <taxon>Clostridia</taxon>
        <taxon>Lachnospirales</taxon>
        <taxon>Lachnospiraceae</taxon>
        <taxon>Petralouisia</taxon>
    </lineage>
</organism>
<keyword evidence="1" id="KW-0808">Transferase</keyword>
<evidence type="ECO:0000313" key="2">
    <source>
        <dbReference type="Proteomes" id="UP000304953"/>
    </source>
</evidence>
<keyword evidence="2" id="KW-1185">Reference proteome</keyword>
<sequence>MKAIVRYPGSKWAIADWIISFFPEHHSYLEPFFGSGAVLLKKSHSHIETVNDLDGNVVNLFEWIKKDPEKLAHEIYYTPYSRQIYEDSYAAVPESSLGQAVNFCIQLNMGYGFRMTGEKVGWRNDIQGRERAYAAGDWRSLPERILQAAERLRGVQIECRPAVEVIKRFNFKNVLIYLDPPYMPETRHGKQYRHEMYTEKSHMELLNAAVQHKGPLLISGYDTALYNNTLKDWHREETSCYTQSRSKKKEILWMNFEPQGKQMTLEDYR</sequence>
<keyword evidence="1" id="KW-0489">Methyltransferase</keyword>
<dbReference type="EMBL" id="SRYA01000080">
    <property type="protein sequence ID" value="TGY90873.1"/>
    <property type="molecule type" value="Genomic_DNA"/>
</dbReference>
<gene>
    <name evidence="1" type="ORF">E5329_23840</name>
</gene>
<name>A0AC61RPJ2_9FIRM</name>